<dbReference type="EMBL" id="FMZW01000017">
    <property type="protein sequence ID" value="SDD93476.1"/>
    <property type="molecule type" value="Genomic_DNA"/>
</dbReference>
<gene>
    <name evidence="1" type="ORF">SAMN05216337_101784</name>
</gene>
<evidence type="ECO:0000313" key="1">
    <source>
        <dbReference type="EMBL" id="SDD93476.1"/>
    </source>
</evidence>
<accession>A0A1G6YV61</accession>
<sequence>MDRITLTSILAGVITIGLVEAIRIALCAALTPGGNEADND</sequence>
<dbReference type="Proteomes" id="UP000199245">
    <property type="component" value="Unassembled WGS sequence"/>
</dbReference>
<dbReference type="AlphaFoldDB" id="A0A1G6YV61"/>
<proteinExistence type="predicted"/>
<evidence type="ECO:0000313" key="2">
    <source>
        <dbReference type="Proteomes" id="UP000199245"/>
    </source>
</evidence>
<organism evidence="1 2">
    <name type="scientific">Bradyrhizobium brasilense</name>
    <dbReference type="NCBI Taxonomy" id="1419277"/>
    <lineage>
        <taxon>Bacteria</taxon>
        <taxon>Pseudomonadati</taxon>
        <taxon>Pseudomonadota</taxon>
        <taxon>Alphaproteobacteria</taxon>
        <taxon>Hyphomicrobiales</taxon>
        <taxon>Nitrobacteraceae</taxon>
        <taxon>Bradyrhizobium</taxon>
    </lineage>
</organism>
<reference evidence="1 2" key="1">
    <citation type="submission" date="2016-10" db="EMBL/GenBank/DDBJ databases">
        <authorList>
            <person name="de Groot N.N."/>
        </authorList>
    </citation>
    <scope>NUCLEOTIDE SEQUENCE [LARGE SCALE GENOMIC DNA]</scope>
    <source>
        <strain evidence="1 2">R5</strain>
    </source>
</reference>
<dbReference type="RefSeq" id="WP_283809514.1">
    <property type="nucleotide sequence ID" value="NZ_FMZW01000017.1"/>
</dbReference>
<name>A0A1G6YV61_9BRAD</name>
<protein>
    <submittedName>
        <fullName evidence="1">Uncharacterized protein</fullName>
    </submittedName>
</protein>